<keyword evidence="5 7" id="KW-1133">Transmembrane helix</keyword>
<keyword evidence="6 7" id="KW-0472">Membrane</keyword>
<feature type="transmembrane region" description="Helical" evidence="7">
    <location>
        <begin position="132"/>
        <end position="156"/>
    </location>
</feature>
<evidence type="ECO:0000256" key="5">
    <source>
        <dbReference type="ARBA" id="ARBA00022989"/>
    </source>
</evidence>
<accession>A0A0F9BJZ6</accession>
<evidence type="ECO:0000256" key="3">
    <source>
        <dbReference type="ARBA" id="ARBA00022475"/>
    </source>
</evidence>
<dbReference type="GO" id="GO:0055085">
    <property type="term" value="P:transmembrane transport"/>
    <property type="evidence" value="ECO:0007669"/>
    <property type="project" value="InterPro"/>
</dbReference>
<comment type="subcellular location">
    <subcellularLocation>
        <location evidence="1">Membrane</location>
        <topology evidence="1">Multi-pass membrane protein</topology>
    </subcellularLocation>
</comment>
<feature type="transmembrane region" description="Helical" evidence="7">
    <location>
        <begin position="168"/>
        <end position="185"/>
    </location>
</feature>
<dbReference type="GO" id="GO:0016020">
    <property type="term" value="C:membrane"/>
    <property type="evidence" value="ECO:0007669"/>
    <property type="project" value="UniProtKB-SubCell"/>
</dbReference>
<dbReference type="PANTHER" id="PTHR36838:SF3">
    <property type="entry name" value="TRANSPORTER AUXIN EFFLUX CARRIER EC FAMILY"/>
    <property type="match status" value="1"/>
</dbReference>
<name>A0A0F9BJZ6_9ZZZZ</name>
<feature type="transmembrane region" description="Helical" evidence="7">
    <location>
        <begin position="260"/>
        <end position="283"/>
    </location>
</feature>
<feature type="non-terminal residue" evidence="8">
    <location>
        <position position="294"/>
    </location>
</feature>
<evidence type="ECO:0000256" key="2">
    <source>
        <dbReference type="ARBA" id="ARBA00022448"/>
    </source>
</evidence>
<evidence type="ECO:0000256" key="4">
    <source>
        <dbReference type="ARBA" id="ARBA00022692"/>
    </source>
</evidence>
<proteinExistence type="predicted"/>
<feature type="transmembrane region" description="Helical" evidence="7">
    <location>
        <begin position="232"/>
        <end position="254"/>
    </location>
</feature>
<reference evidence="8" key="1">
    <citation type="journal article" date="2015" name="Nature">
        <title>Complex archaea that bridge the gap between prokaryotes and eukaryotes.</title>
        <authorList>
            <person name="Spang A."/>
            <person name="Saw J.H."/>
            <person name="Jorgensen S.L."/>
            <person name="Zaremba-Niedzwiedzka K."/>
            <person name="Martijn J."/>
            <person name="Lind A.E."/>
            <person name="van Eijk R."/>
            <person name="Schleper C."/>
            <person name="Guy L."/>
            <person name="Ettema T.J."/>
        </authorList>
    </citation>
    <scope>NUCLEOTIDE SEQUENCE</scope>
</reference>
<dbReference type="PANTHER" id="PTHR36838">
    <property type="entry name" value="AUXIN EFFLUX CARRIER FAMILY PROTEIN"/>
    <property type="match status" value="1"/>
</dbReference>
<evidence type="ECO:0008006" key="9">
    <source>
        <dbReference type="Google" id="ProtNLM"/>
    </source>
</evidence>
<feature type="transmembrane region" description="Helical" evidence="7">
    <location>
        <begin position="104"/>
        <end position="126"/>
    </location>
</feature>
<keyword evidence="2" id="KW-0813">Transport</keyword>
<evidence type="ECO:0000256" key="7">
    <source>
        <dbReference type="SAM" id="Phobius"/>
    </source>
</evidence>
<dbReference type="Pfam" id="PF03547">
    <property type="entry name" value="Mem_trans"/>
    <property type="match status" value="2"/>
</dbReference>
<organism evidence="8">
    <name type="scientific">marine sediment metagenome</name>
    <dbReference type="NCBI Taxonomy" id="412755"/>
    <lineage>
        <taxon>unclassified sequences</taxon>
        <taxon>metagenomes</taxon>
        <taxon>ecological metagenomes</taxon>
    </lineage>
</organism>
<comment type="caution">
    <text evidence="8">The sequence shown here is derived from an EMBL/GenBank/DDBJ whole genome shotgun (WGS) entry which is preliminary data.</text>
</comment>
<keyword evidence="4 7" id="KW-0812">Transmembrane</keyword>
<evidence type="ECO:0000313" key="8">
    <source>
        <dbReference type="EMBL" id="KKL22165.1"/>
    </source>
</evidence>
<dbReference type="InterPro" id="IPR004776">
    <property type="entry name" value="Mem_transp_PIN-like"/>
</dbReference>
<gene>
    <name evidence="8" type="ORF">LCGC14_2438180</name>
</gene>
<dbReference type="EMBL" id="LAZR01037455">
    <property type="protein sequence ID" value="KKL22165.1"/>
    <property type="molecule type" value="Genomic_DNA"/>
</dbReference>
<feature type="transmembrane region" description="Helical" evidence="7">
    <location>
        <begin position="42"/>
        <end position="61"/>
    </location>
</feature>
<feature type="transmembrane region" description="Helical" evidence="7">
    <location>
        <begin position="12"/>
        <end position="30"/>
    </location>
</feature>
<protein>
    <recommendedName>
        <fullName evidence="9">Auxin efflux carrier</fullName>
    </recommendedName>
</protein>
<feature type="transmembrane region" description="Helical" evidence="7">
    <location>
        <begin position="73"/>
        <end position="95"/>
    </location>
</feature>
<keyword evidence="3" id="KW-1003">Cell membrane</keyword>
<sequence length="294" mass="32128">MVEAFAIVFSPTFRAVLQILVIVLAAGLLVRRKIVTEDQIKAISALTINIFLPCLIFSNILKNFAIDRISIWPVLPLGTAVMVLFGLAIGTAVFARDRKQKKDLIALSAIQNGYYLILPIGSILFADRFDDFKLYCFLMLPGYSPLMWGIGKYLMCVKPGEKIKLREFISPPLIAVISATVIVLVRGKTFGSSMVLDSAEMIGSAAIPLGTFILGAMLGGIRFNLKPYIVDALKVISVKLTIVPVCVIAVLYFSGLGRDWPLMASFFILQAASPPATSLLILVKHYGGNEQRAE</sequence>
<dbReference type="AlphaFoldDB" id="A0A0F9BJZ6"/>
<evidence type="ECO:0000256" key="6">
    <source>
        <dbReference type="ARBA" id="ARBA00023136"/>
    </source>
</evidence>
<evidence type="ECO:0000256" key="1">
    <source>
        <dbReference type="ARBA" id="ARBA00004141"/>
    </source>
</evidence>
<feature type="transmembrane region" description="Helical" evidence="7">
    <location>
        <begin position="205"/>
        <end position="225"/>
    </location>
</feature>